<reference evidence="2" key="1">
    <citation type="submission" date="2007-11" db="EMBL/GenBank/DDBJ databases">
        <title>Complete genome sequence of Clostridium phytofermentans ISDg.</title>
        <authorList>
            <person name="Leschine S.B."/>
            <person name="Warnick T.A."/>
            <person name="Blanchard J.L."/>
            <person name="Schnell D.J."/>
            <person name="Petit E.L."/>
            <person name="LaTouf W.G."/>
            <person name="Copeland A."/>
            <person name="Lucas S."/>
            <person name="Lapidus A."/>
            <person name="Barry K."/>
            <person name="Glavina del Rio T."/>
            <person name="Dalin E."/>
            <person name="Tice H."/>
            <person name="Pitluck S."/>
            <person name="Kiss H."/>
            <person name="Brettin T."/>
            <person name="Bruce D."/>
            <person name="Detter J.C."/>
            <person name="Han C."/>
            <person name="Kuske C."/>
            <person name="Schmutz J."/>
            <person name="Larimer F."/>
            <person name="Land M."/>
            <person name="Hauser L."/>
            <person name="Kyrpides N."/>
            <person name="Kim E.A."/>
            <person name="Richardson P."/>
        </authorList>
    </citation>
    <scope>NUCLEOTIDE SEQUENCE [LARGE SCALE GENOMIC DNA]</scope>
    <source>
        <strain evidence="2">ATCC 700394 / DSM 18823 / ISDg</strain>
    </source>
</reference>
<evidence type="ECO:0000313" key="1">
    <source>
        <dbReference type="EMBL" id="ABX41323.1"/>
    </source>
</evidence>
<dbReference type="InterPro" id="IPR032675">
    <property type="entry name" value="LRR_dom_sf"/>
</dbReference>
<proteinExistence type="predicted"/>
<accession>A9KLJ4</accession>
<dbReference type="HOGENOM" id="CLU_259655_0_0_9"/>
<dbReference type="Gene3D" id="3.80.10.10">
    <property type="entry name" value="Ribonuclease Inhibitor"/>
    <property type="match status" value="9"/>
</dbReference>
<sequence length="1323" mass="151598" precursor="true">MKRIKSLHMAKCILFLFIMVFIILMNTQSVKASESKNYEVKGHILYLYNNNITTQECEDIANTKGINQATISTSVVNFIGMPVWNTIKELHITKEVEKISIDHYLTALQKVFPNLEAIYVDEDNPSYKSIDGVLYSKDGTKLISYPMKKGANAIVEIGTKVISSNAFASVSLDHIQIPEGLVCIENYAFHASTLAEIALPKSFRILESQAFYEAELASITVASTNPYFVSIDGILYRHDKSFIEYWPEKKQVEDLYLPQGMVILDGAKINNIHTIKTLTIPKSLISCSNMSKNQLVSIQVDDNNPYLALFDGVLYPNDFSCIYVYPNQNKQTVIKIHDNIETFPMELFDTVNTTQALKLPKNLKVMEGYKYSGLLGGFRNLSVLELDKSNAYYTLKDGILYDKAMTKIILFPIDLDIKSYTIPETVTLIDNGQLRRQNHLQKLYVHKNCQLANAQVNLYTLCDITLGKECFELEAVIIEEGNPYFKSVDGVVFHSDKNVLFLYPCAKKDKKYQIPDKIDVADFNAYNPYLEEIIFSKSLRGLFGVSYDEDVFLSLGEGKAFPLFPKLKRITLNGNDNFEIRDNILYRVGSWSDAWPSENYQVYSFKADYSLFVKEYLDSNRVMNNSTLKEVQFSVETKESKQKPENLVEGYVFSKDNTIKYKNEKVATIQDVSLFTTFHYDTIFDKVEKVIIAEGVTSLPASIFYYFPKVKVISLPKSLNNVGKAFYFIDFDSMVRALYAGETFPYYLSNLQEVKVHPQNSYYTDINGILYNRDVTNLICYPSNKLDKTYVMPESLTSIETSAFGANYRLQRIEINALFRFNSGYMYSGFSSYGFLSNLTYFKVDENNLYICTVDGVLYDKAMNTLIEYPQGKVTKIYHIPETVTNIESSALYGVQMEELMLPRELYLNTNCLEYSKIGHILDNDYTDFRVIDGVIYDRDIKYLIYWPNQKKVKNLTFPSTLQSCSFKSISNLDCVESITIPRDLKSFGITMKMENLKTIYVEEGNKYFTLYDGILYNKALTNLYLMPCISSISTIHVPANYKGCYMRDLQNKMFNVTKIIIEGSGLYFPYECFPDLKEFELAKGNKKASVMEGVLYNASKSTLMWYPQNKKTKTFTVPFSVTSFRKNTFEVHNYLESITLSDKLSLKLDYDSSLFSNCKKLIEIKVSSKNPNLTAIDGVLYTKDKKTLLIYPMGKTAKEYTVLESATKVFLNQNRYLKTLNIGSKVTSIEGLYKYHGLQGFTALESIQVSNKNSYYFSNDGVVYHEDEMVFYPSAKKAGSFVVPSKVVSLDNLYLLRNHRYLKNILCDGYRFRIYGTNLIEQ</sequence>
<name>A9KLJ4_LACP7</name>
<dbReference type="STRING" id="357809.Cphy_0939"/>
<dbReference type="InterPro" id="IPR026906">
    <property type="entry name" value="LRR_5"/>
</dbReference>
<dbReference type="KEGG" id="cpy:Cphy_0939"/>
<dbReference type="RefSeq" id="WP_012198968.1">
    <property type="nucleotide sequence ID" value="NC_010001.1"/>
</dbReference>
<organism evidence="1 2">
    <name type="scientific">Lachnoclostridium phytofermentans (strain ATCC 700394 / DSM 18823 / ISDg)</name>
    <name type="common">Clostridium phytofermentans</name>
    <dbReference type="NCBI Taxonomy" id="357809"/>
    <lineage>
        <taxon>Bacteria</taxon>
        <taxon>Bacillati</taxon>
        <taxon>Bacillota</taxon>
        <taxon>Clostridia</taxon>
        <taxon>Lachnospirales</taxon>
        <taxon>Lachnospiraceae</taxon>
    </lineage>
</organism>
<evidence type="ECO:0000313" key="2">
    <source>
        <dbReference type="Proteomes" id="UP000000370"/>
    </source>
</evidence>
<dbReference type="Pfam" id="PF13306">
    <property type="entry name" value="LRR_5"/>
    <property type="match status" value="4"/>
</dbReference>
<dbReference type="Proteomes" id="UP000000370">
    <property type="component" value="Chromosome"/>
</dbReference>
<keyword evidence="2" id="KW-1185">Reference proteome</keyword>
<dbReference type="eggNOG" id="COG4886">
    <property type="taxonomic scope" value="Bacteria"/>
</dbReference>
<dbReference type="eggNOG" id="COG3291">
    <property type="taxonomic scope" value="Bacteria"/>
</dbReference>
<dbReference type="EMBL" id="CP000885">
    <property type="protein sequence ID" value="ABX41323.1"/>
    <property type="molecule type" value="Genomic_DNA"/>
</dbReference>
<protein>
    <recommendedName>
        <fullName evidence="3">Leucine-rich repeat domain-containing protein</fullName>
    </recommendedName>
</protein>
<gene>
    <name evidence="1" type="ordered locus">Cphy_0939</name>
</gene>
<dbReference type="OrthoDB" id="1824119at2"/>
<evidence type="ECO:0008006" key="3">
    <source>
        <dbReference type="Google" id="ProtNLM"/>
    </source>
</evidence>